<dbReference type="GO" id="GO:0016811">
    <property type="term" value="F:hydrolase activity, acting on carbon-nitrogen (but not peptide) bonds, in linear amides"/>
    <property type="evidence" value="ECO:0007669"/>
    <property type="project" value="InterPro"/>
</dbReference>
<dbReference type="EMBL" id="KZ679142">
    <property type="protein sequence ID" value="PTB72235.1"/>
    <property type="molecule type" value="Genomic_DNA"/>
</dbReference>
<dbReference type="AlphaFoldDB" id="A0A2T4BSG7"/>
<evidence type="ECO:0000313" key="1">
    <source>
        <dbReference type="EMBL" id="PTB72235.1"/>
    </source>
</evidence>
<dbReference type="PANTHER" id="PTHR31891:SF1">
    <property type="entry name" value="FORMAMIDASE C869.04-RELATED"/>
    <property type="match status" value="1"/>
</dbReference>
<dbReference type="PANTHER" id="PTHR31891">
    <property type="entry name" value="FORMAMIDASE C869.04-RELATED"/>
    <property type="match status" value="1"/>
</dbReference>
<name>A0A2T4BSG7_TRILO</name>
<dbReference type="Gene3D" id="2.60.120.580">
    <property type="entry name" value="Acetamidase/Formamidase-like domains"/>
    <property type="match status" value="2"/>
</dbReference>
<organism evidence="1 2">
    <name type="scientific">Trichoderma longibrachiatum ATCC 18648</name>
    <dbReference type="NCBI Taxonomy" id="983965"/>
    <lineage>
        <taxon>Eukaryota</taxon>
        <taxon>Fungi</taxon>
        <taxon>Dikarya</taxon>
        <taxon>Ascomycota</taxon>
        <taxon>Pezizomycotina</taxon>
        <taxon>Sordariomycetes</taxon>
        <taxon>Hypocreomycetidae</taxon>
        <taxon>Hypocreales</taxon>
        <taxon>Hypocreaceae</taxon>
        <taxon>Trichoderma</taxon>
    </lineage>
</organism>
<dbReference type="Proteomes" id="UP000240760">
    <property type="component" value="Unassembled WGS sequence"/>
</dbReference>
<dbReference type="Gene3D" id="3.10.28.20">
    <property type="entry name" value="Acetamidase/Formamidase-like domains"/>
    <property type="match status" value="1"/>
</dbReference>
<proteinExistence type="predicted"/>
<reference evidence="1 2" key="1">
    <citation type="submission" date="2016-07" db="EMBL/GenBank/DDBJ databases">
        <title>Multiple horizontal gene transfer events from other fungi enriched the ability of initially mycotrophic Trichoderma (Ascomycota) to feed on dead plant biomass.</title>
        <authorList>
            <consortium name="DOE Joint Genome Institute"/>
            <person name="Aerts A."/>
            <person name="Atanasova L."/>
            <person name="Chenthamara K."/>
            <person name="Zhang J."/>
            <person name="Grujic M."/>
            <person name="Henrissat B."/>
            <person name="Kuo A."/>
            <person name="Salamov A."/>
            <person name="Lipzen A."/>
            <person name="Labutti K."/>
            <person name="Barry K."/>
            <person name="Miao Y."/>
            <person name="Rahimi M.J."/>
            <person name="Shen Q."/>
            <person name="Grigoriev I.V."/>
            <person name="Kubicek C.P."/>
            <person name="Druzhinina I.S."/>
        </authorList>
    </citation>
    <scope>NUCLEOTIDE SEQUENCE [LARGE SCALE GENOMIC DNA]</scope>
    <source>
        <strain evidence="1 2">ATCC 18648</strain>
    </source>
</reference>
<accession>A0A2T4BSG7</accession>
<evidence type="ECO:0008006" key="3">
    <source>
        <dbReference type="Google" id="ProtNLM"/>
    </source>
</evidence>
<dbReference type="Pfam" id="PF03069">
    <property type="entry name" value="FmdA_AmdA"/>
    <property type="match status" value="2"/>
</dbReference>
<dbReference type="STRING" id="983965.A0A2T4BSG7"/>
<dbReference type="SUPFAM" id="SSF141130">
    <property type="entry name" value="Acetamidase/Formamidase-like"/>
    <property type="match status" value="1"/>
</dbReference>
<protein>
    <recommendedName>
        <fullName evidence="3">Acetamidase/Formamidase</fullName>
    </recommendedName>
</protein>
<dbReference type="OrthoDB" id="3335528at2759"/>
<dbReference type="InterPro" id="IPR004304">
    <property type="entry name" value="FmdA_AmdA"/>
</dbReference>
<gene>
    <name evidence="1" type="ORF">M440DRAFT_1441952</name>
</gene>
<keyword evidence="2" id="KW-1185">Reference proteome</keyword>
<evidence type="ECO:0000313" key="2">
    <source>
        <dbReference type="Proteomes" id="UP000240760"/>
    </source>
</evidence>
<sequence>MDVSKDGKVFKGVTIRGRSINHVHYGPDSTIYTFNKDHKPILTVDSGTEVTFDNTHAGFVNLTKDTTTADVVALDIKSAPELEKLVGLLYVNGPVYVNGAEPGDILKVEILELQTGTWGWTAIIPGMGLLQDDIPGPHLKTFDLPEGQDYAVFKPGIHLPRQPFYGTMGVAPAEGDQYCLFPGNDIGGNFDCRYLGEGSTLFLPVNVPGALFGVGDAHFCQGDGEICCLALETTMRSRMRLSVIKGRERLGGPHYETSPERVKEMVSLRGKGEHGAMITGHDRDTVVKQAVKEMLRWLEEEKGLTRVEGYMLFSLVGNLKMMHEIGLGVYTVSASIPLGIFVD</sequence>